<reference evidence="1" key="1">
    <citation type="submission" date="2014-09" db="EMBL/GenBank/DDBJ databases">
        <authorList>
            <person name="Magalhaes I.L.F."/>
            <person name="Oliveira U."/>
            <person name="Santos F.R."/>
            <person name="Vidigal T.H.D.A."/>
            <person name="Brescovit A.D."/>
            <person name="Santos A.J."/>
        </authorList>
    </citation>
    <scope>NUCLEOTIDE SEQUENCE</scope>
    <source>
        <tissue evidence="1">Shoot tissue taken approximately 20 cm above the soil surface</tissue>
    </source>
</reference>
<evidence type="ECO:0000313" key="1">
    <source>
        <dbReference type="EMBL" id="JAD59515.1"/>
    </source>
</evidence>
<protein>
    <submittedName>
        <fullName evidence="1">Uncharacterized protein</fullName>
    </submittedName>
</protein>
<accession>A0A0A9BE53</accession>
<name>A0A0A9BE53_ARUDO</name>
<proteinExistence type="predicted"/>
<reference evidence="1" key="2">
    <citation type="journal article" date="2015" name="Data Brief">
        <title>Shoot transcriptome of the giant reed, Arundo donax.</title>
        <authorList>
            <person name="Barrero R.A."/>
            <person name="Guerrero F.D."/>
            <person name="Moolhuijzen P."/>
            <person name="Goolsby J.A."/>
            <person name="Tidwell J."/>
            <person name="Bellgard S.E."/>
            <person name="Bellgard M.I."/>
        </authorList>
    </citation>
    <scope>NUCLEOTIDE SEQUENCE</scope>
    <source>
        <tissue evidence="1">Shoot tissue taken approximately 20 cm above the soil surface</tissue>
    </source>
</reference>
<dbReference type="EMBL" id="GBRH01238380">
    <property type="protein sequence ID" value="JAD59515.1"/>
    <property type="molecule type" value="Transcribed_RNA"/>
</dbReference>
<organism evidence="1">
    <name type="scientific">Arundo donax</name>
    <name type="common">Giant reed</name>
    <name type="synonym">Donax arundinaceus</name>
    <dbReference type="NCBI Taxonomy" id="35708"/>
    <lineage>
        <taxon>Eukaryota</taxon>
        <taxon>Viridiplantae</taxon>
        <taxon>Streptophyta</taxon>
        <taxon>Embryophyta</taxon>
        <taxon>Tracheophyta</taxon>
        <taxon>Spermatophyta</taxon>
        <taxon>Magnoliopsida</taxon>
        <taxon>Liliopsida</taxon>
        <taxon>Poales</taxon>
        <taxon>Poaceae</taxon>
        <taxon>PACMAD clade</taxon>
        <taxon>Arundinoideae</taxon>
        <taxon>Arundineae</taxon>
        <taxon>Arundo</taxon>
    </lineage>
</organism>
<sequence>MVVSMNSIRPPDAQQKILLLHQEHLQLPRTVRLIV</sequence>
<dbReference type="AlphaFoldDB" id="A0A0A9BE53"/>